<gene>
    <name evidence="3" type="ORF">Fot_37197</name>
</gene>
<dbReference type="AlphaFoldDB" id="A0ABD1SU60"/>
<sequence>MGGFCNTEVTIWNAMIRGYVYNEPIRKYISMFDEMTLRKGQRVHYQIIKFEFESAFSFGSGLFDFYVKKIDSLHMDLGKCGSLDDARTIFDGKCEKTIELWNRMIGKYVSIGDLAIVRELFDKIPERDRVKLQMLEIGLKQMPEKNVVSWTTIVGAYADVRDLKTARIFFQKMPERNVVSWNCMMSGYTKRRISGGAQSVSPNAVRRSRAGFFLLCFSFISLF</sequence>
<dbReference type="PANTHER" id="PTHR47926">
    <property type="entry name" value="PENTATRICOPEPTIDE REPEAT-CONTAINING PROTEIN"/>
    <property type="match status" value="1"/>
</dbReference>
<dbReference type="Proteomes" id="UP001604277">
    <property type="component" value="Unassembled WGS sequence"/>
</dbReference>
<keyword evidence="1" id="KW-0677">Repeat</keyword>
<name>A0ABD1SU60_9LAMI</name>
<dbReference type="InterPro" id="IPR011990">
    <property type="entry name" value="TPR-like_helical_dom_sf"/>
</dbReference>
<dbReference type="PROSITE" id="PS51375">
    <property type="entry name" value="PPR"/>
    <property type="match status" value="1"/>
</dbReference>
<evidence type="ECO:0000256" key="2">
    <source>
        <dbReference type="PROSITE-ProRule" id="PRU00708"/>
    </source>
</evidence>
<feature type="repeat" description="PPR" evidence="2">
    <location>
        <begin position="146"/>
        <end position="180"/>
    </location>
</feature>
<evidence type="ECO:0000313" key="3">
    <source>
        <dbReference type="EMBL" id="KAL2503349.1"/>
    </source>
</evidence>
<reference evidence="4" key="1">
    <citation type="submission" date="2024-07" db="EMBL/GenBank/DDBJ databases">
        <title>Two chromosome-level genome assemblies of Korean endemic species Abeliophyllum distichum and Forsythia ovata (Oleaceae).</title>
        <authorList>
            <person name="Jang H."/>
        </authorList>
    </citation>
    <scope>NUCLEOTIDE SEQUENCE [LARGE SCALE GENOMIC DNA]</scope>
</reference>
<proteinExistence type="predicted"/>
<protein>
    <submittedName>
        <fullName evidence="3">Pentatricopeptide repeat-containing protein</fullName>
    </submittedName>
</protein>
<dbReference type="Pfam" id="PF01535">
    <property type="entry name" value="PPR"/>
    <property type="match status" value="4"/>
</dbReference>
<comment type="caution">
    <text evidence="3">The sequence shown here is derived from an EMBL/GenBank/DDBJ whole genome shotgun (WGS) entry which is preliminary data.</text>
</comment>
<evidence type="ECO:0000256" key="1">
    <source>
        <dbReference type="ARBA" id="ARBA00022737"/>
    </source>
</evidence>
<dbReference type="InterPro" id="IPR046960">
    <property type="entry name" value="PPR_At4g14850-like_plant"/>
</dbReference>
<dbReference type="InterPro" id="IPR002885">
    <property type="entry name" value="PPR_rpt"/>
</dbReference>
<dbReference type="PANTHER" id="PTHR47926:SF533">
    <property type="entry name" value="DYW DOMAIN-CONTAINING PROTEIN"/>
    <property type="match status" value="1"/>
</dbReference>
<dbReference type="Gene3D" id="1.25.40.10">
    <property type="entry name" value="Tetratricopeptide repeat domain"/>
    <property type="match status" value="2"/>
</dbReference>
<evidence type="ECO:0000313" key="4">
    <source>
        <dbReference type="Proteomes" id="UP001604277"/>
    </source>
</evidence>
<organism evidence="3 4">
    <name type="scientific">Forsythia ovata</name>
    <dbReference type="NCBI Taxonomy" id="205694"/>
    <lineage>
        <taxon>Eukaryota</taxon>
        <taxon>Viridiplantae</taxon>
        <taxon>Streptophyta</taxon>
        <taxon>Embryophyta</taxon>
        <taxon>Tracheophyta</taxon>
        <taxon>Spermatophyta</taxon>
        <taxon>Magnoliopsida</taxon>
        <taxon>eudicotyledons</taxon>
        <taxon>Gunneridae</taxon>
        <taxon>Pentapetalae</taxon>
        <taxon>asterids</taxon>
        <taxon>lamiids</taxon>
        <taxon>Lamiales</taxon>
        <taxon>Oleaceae</taxon>
        <taxon>Forsythieae</taxon>
        <taxon>Forsythia</taxon>
    </lineage>
</organism>
<accession>A0ABD1SU60</accession>
<dbReference type="EMBL" id="JBFOLJ010000010">
    <property type="protein sequence ID" value="KAL2503349.1"/>
    <property type="molecule type" value="Genomic_DNA"/>
</dbReference>
<keyword evidence="4" id="KW-1185">Reference proteome</keyword>
<dbReference type="NCBIfam" id="TIGR00756">
    <property type="entry name" value="PPR"/>
    <property type="match status" value="1"/>
</dbReference>